<dbReference type="AlphaFoldDB" id="A0A4P6LSQ1"/>
<dbReference type="InterPro" id="IPR002104">
    <property type="entry name" value="Integrase_catalytic"/>
</dbReference>
<dbReference type="Pfam" id="PF00589">
    <property type="entry name" value="Phage_integrase"/>
    <property type="match status" value="1"/>
</dbReference>
<organism evidence="4 8">
    <name type="scientific">Blautia producta</name>
    <dbReference type="NCBI Taxonomy" id="33035"/>
    <lineage>
        <taxon>Bacteria</taxon>
        <taxon>Bacillati</taxon>
        <taxon>Bacillota</taxon>
        <taxon>Clostridia</taxon>
        <taxon>Lachnospirales</taxon>
        <taxon>Lachnospiraceae</taxon>
        <taxon>Blautia</taxon>
    </lineage>
</organism>
<gene>
    <name evidence="4" type="primary">xerD_8</name>
    <name evidence="5" type="synonym">xerD_11</name>
    <name evidence="6" type="synonym">xerD_14</name>
    <name evidence="7" type="synonym">xerD_20</name>
    <name evidence="3" type="synonym">xerD_3</name>
    <name evidence="3" type="ORF">PMF13cell1_00154</name>
    <name evidence="4" type="ORF">PMF13cell1_00444</name>
    <name evidence="5" type="ORF">PMF13cell1_00526</name>
    <name evidence="6" type="ORF">PMF13cell1_00997</name>
    <name evidence="7" type="ORF">PMF13cell1_03572</name>
</gene>
<evidence type="ECO:0000313" key="4">
    <source>
        <dbReference type="EMBL" id="QBE94949.1"/>
    </source>
</evidence>
<dbReference type="InterPro" id="IPR013762">
    <property type="entry name" value="Integrase-like_cat_sf"/>
</dbReference>
<dbReference type="EMBL" id="CP035945">
    <property type="protein sequence ID" value="QBE95476.1"/>
    <property type="molecule type" value="Genomic_DNA"/>
</dbReference>
<dbReference type="KEGG" id="bpro:PMF13cell1_00154"/>
<evidence type="ECO:0000256" key="1">
    <source>
        <dbReference type="ARBA" id="ARBA00023172"/>
    </source>
</evidence>
<protein>
    <submittedName>
        <fullName evidence="4">Tyrosine recombinase XerD</fullName>
    </submittedName>
</protein>
<accession>A0A4P6LSQ1</accession>
<name>A0A4P6LSQ1_9FIRM</name>
<dbReference type="GO" id="GO:0015074">
    <property type="term" value="P:DNA integration"/>
    <property type="evidence" value="ECO:0007669"/>
    <property type="project" value="InterPro"/>
</dbReference>
<dbReference type="SUPFAM" id="SSF56349">
    <property type="entry name" value="DNA breaking-rejoining enzymes"/>
    <property type="match status" value="1"/>
</dbReference>
<evidence type="ECO:0000313" key="7">
    <source>
        <dbReference type="EMBL" id="QBE98009.1"/>
    </source>
</evidence>
<evidence type="ECO:0000313" key="5">
    <source>
        <dbReference type="EMBL" id="QBE95027.1"/>
    </source>
</evidence>
<keyword evidence="1" id="KW-0233">DNA recombination</keyword>
<dbReference type="Gene3D" id="1.10.443.10">
    <property type="entry name" value="Intergrase catalytic core"/>
    <property type="match status" value="1"/>
</dbReference>
<evidence type="ECO:0000313" key="3">
    <source>
        <dbReference type="EMBL" id="QBE94661.1"/>
    </source>
</evidence>
<dbReference type="KEGG" id="bpro:PMF13cell1_03572"/>
<evidence type="ECO:0000259" key="2">
    <source>
        <dbReference type="PROSITE" id="PS51898"/>
    </source>
</evidence>
<dbReference type="KEGG" id="bpro:PMF13cell1_00526"/>
<dbReference type="Proteomes" id="UP000289794">
    <property type="component" value="Chromosome"/>
</dbReference>
<dbReference type="InterPro" id="IPR011010">
    <property type="entry name" value="DNA_brk_join_enz"/>
</dbReference>
<sequence>MDDKYCFSSCFAPFIRDLITEKNNAGYQYEHAAWILQKFDLFCINEKISEPVITRTIAKKWGTLREKERKTTLSGRISVLRQLSLYMQAYGIECYVPRNFTVKNQHIAYVLNTDEIRALFREIDAYKPAINAEVFQRLAMEYKVLFRMIFCCGLRVSEARKLRLNMIDLEKGIMTIHQSKGNHDRLVYMSDDLCMLCRKYLEILISRYKLESDLFFPASDPEKELQVATIGKRFHKAWEKTPYARKNVIQPTVHSLRHTFVVMRMNDWMESDMKLDTMMPYLSKYLGHTSPDETFYYYHQVEEAFSIIRQKDTAESFVIPEVSDEN</sequence>
<dbReference type="EMBL" id="CP035945">
    <property type="protein sequence ID" value="QBE98009.1"/>
    <property type="molecule type" value="Genomic_DNA"/>
</dbReference>
<dbReference type="EMBL" id="CP035945">
    <property type="protein sequence ID" value="QBE95027.1"/>
    <property type="molecule type" value="Genomic_DNA"/>
</dbReference>
<evidence type="ECO:0000313" key="8">
    <source>
        <dbReference type="Proteomes" id="UP000289794"/>
    </source>
</evidence>
<dbReference type="GO" id="GO:0006310">
    <property type="term" value="P:DNA recombination"/>
    <property type="evidence" value="ECO:0007669"/>
    <property type="project" value="UniProtKB-KW"/>
</dbReference>
<dbReference type="PROSITE" id="PS51898">
    <property type="entry name" value="TYR_RECOMBINASE"/>
    <property type="match status" value="1"/>
</dbReference>
<feature type="domain" description="Tyr recombinase" evidence="2">
    <location>
        <begin position="106"/>
        <end position="315"/>
    </location>
</feature>
<dbReference type="KEGG" id="bpro:PMF13cell1_00997"/>
<dbReference type="InterPro" id="IPR050090">
    <property type="entry name" value="Tyrosine_recombinase_XerCD"/>
</dbReference>
<dbReference type="GO" id="GO:0003677">
    <property type="term" value="F:DNA binding"/>
    <property type="evidence" value="ECO:0007669"/>
    <property type="project" value="InterPro"/>
</dbReference>
<dbReference type="PANTHER" id="PTHR30349:SF64">
    <property type="entry name" value="PROPHAGE INTEGRASE INTD-RELATED"/>
    <property type="match status" value="1"/>
</dbReference>
<reference evidence="4 8" key="1">
    <citation type="submission" date="2019-01" db="EMBL/GenBank/DDBJ databases">
        <title>PMF-metabolizing Aryl O-demethylase.</title>
        <authorList>
            <person name="Kim M."/>
        </authorList>
    </citation>
    <scope>NUCLEOTIDE SEQUENCE [LARGE SCALE GENOMIC DNA]</scope>
    <source>
        <strain evidence="4 8">PMF1</strain>
    </source>
</reference>
<dbReference type="EMBL" id="CP035945">
    <property type="protein sequence ID" value="QBE94661.1"/>
    <property type="molecule type" value="Genomic_DNA"/>
</dbReference>
<proteinExistence type="predicted"/>
<evidence type="ECO:0000313" key="6">
    <source>
        <dbReference type="EMBL" id="QBE95476.1"/>
    </source>
</evidence>
<dbReference type="PANTHER" id="PTHR30349">
    <property type="entry name" value="PHAGE INTEGRASE-RELATED"/>
    <property type="match status" value="1"/>
</dbReference>
<dbReference type="KEGG" id="bpro:PMF13cell1_00444"/>
<dbReference type="RefSeq" id="WP_118635417.1">
    <property type="nucleotide sequence ID" value="NZ_CP035945.1"/>
</dbReference>
<dbReference type="EMBL" id="CP035945">
    <property type="protein sequence ID" value="QBE94949.1"/>
    <property type="molecule type" value="Genomic_DNA"/>
</dbReference>